<organism evidence="2">
    <name type="scientific">Passalora fulva</name>
    <name type="common">Tomato leaf mold</name>
    <name type="synonym">Cladosporium fulvum</name>
    <dbReference type="NCBI Taxonomy" id="5499"/>
    <lineage>
        <taxon>Eukaryota</taxon>
        <taxon>Fungi</taxon>
        <taxon>Dikarya</taxon>
        <taxon>Ascomycota</taxon>
        <taxon>Pezizomycotina</taxon>
        <taxon>Dothideomycetes</taxon>
        <taxon>Dothideomycetidae</taxon>
        <taxon>Mycosphaerellales</taxon>
        <taxon>Mycosphaerellaceae</taxon>
        <taxon>Fulvia</taxon>
    </lineage>
</organism>
<dbReference type="AlphaFoldDB" id="A0A1P8YY09"/>
<accession>A0A1P8YY09</accession>
<evidence type="ECO:0000313" key="4">
    <source>
        <dbReference type="Proteomes" id="UP000756132"/>
    </source>
</evidence>
<proteinExistence type="predicted"/>
<sequence length="161" mass="18167">MQIKYIVATIASLAVSSAIAGPVAEPAGNEVAQPAALEARAEPASENVKDLHSRYGAKLHDAYQRNYAGGKGTPIPTLQDLLKLKQMAETTPADALDKRGAYSYRYWWRSQGFRNGCQLFFPYSIYAHHFGYRLDNYYRCFNVFQDCDDDYDGCDCDYDYC</sequence>
<gene>
    <name evidence="2" type="primary">CE32</name>
    <name evidence="3" type="ORF">CLAFUR5_10563</name>
</gene>
<evidence type="ECO:0000256" key="1">
    <source>
        <dbReference type="SAM" id="SignalP"/>
    </source>
</evidence>
<dbReference type="Proteomes" id="UP000756132">
    <property type="component" value="Chromosome 7"/>
</dbReference>
<name>A0A1P8YY09_PASFU</name>
<evidence type="ECO:0000313" key="3">
    <source>
        <dbReference type="EMBL" id="UJO19814.1"/>
    </source>
</evidence>
<protein>
    <submittedName>
        <fullName evidence="2">Putative effector 32</fullName>
    </submittedName>
</protein>
<keyword evidence="4" id="KW-1185">Reference proteome</keyword>
<dbReference type="EMBL" id="CP090169">
    <property type="protein sequence ID" value="UJO19814.1"/>
    <property type="molecule type" value="Genomic_DNA"/>
</dbReference>
<reference evidence="3" key="2">
    <citation type="submission" date="2021-12" db="EMBL/GenBank/DDBJ databases">
        <authorList>
            <person name="Zaccaron A."/>
            <person name="Stergiopoulos I."/>
        </authorList>
    </citation>
    <scope>NUCLEOTIDE SEQUENCE</scope>
    <source>
        <strain evidence="3">Race5_Kim</strain>
    </source>
</reference>
<evidence type="ECO:0000313" key="2">
    <source>
        <dbReference type="EMBL" id="AQA29235.1"/>
    </source>
</evidence>
<dbReference type="OrthoDB" id="10593251at2759"/>
<dbReference type="EMBL" id="KX943064">
    <property type="protein sequence ID" value="AQA29235.1"/>
    <property type="molecule type" value="Genomic_DNA"/>
</dbReference>
<feature type="signal peptide" evidence="1">
    <location>
        <begin position="1"/>
        <end position="20"/>
    </location>
</feature>
<feature type="chain" id="PRO_5040671816" evidence="1">
    <location>
        <begin position="21"/>
        <end position="161"/>
    </location>
</feature>
<keyword evidence="1" id="KW-0732">Signal</keyword>
<reference evidence="2" key="1">
    <citation type="submission" date="2016-10" db="EMBL/GenBank/DDBJ databases">
        <title>Novel effectors identified in the apoplast of Cladosporium fulvum-infected tomato.</title>
        <authorList>
            <person name="Mesarich C.H."/>
            <person name="de Wit P.J.G.M."/>
        </authorList>
    </citation>
    <scope>NUCLEOTIDE SEQUENCE</scope>
    <source>
        <strain evidence="2">0WU</strain>
    </source>
</reference>
<reference evidence="3" key="3">
    <citation type="journal article" date="2022" name="Microb. Genom.">
        <title>A chromosome-scale genome assembly of the tomato pathogen Cladosporium fulvum reveals a compartmentalized genome architecture and the presence of a dispensable chromosome.</title>
        <authorList>
            <person name="Zaccaron A.Z."/>
            <person name="Chen L.H."/>
            <person name="Samaras A."/>
            <person name="Stergiopoulos I."/>
        </authorList>
    </citation>
    <scope>NUCLEOTIDE SEQUENCE</scope>
    <source>
        <strain evidence="3">Race5_Kim</strain>
    </source>
</reference>